<protein>
    <submittedName>
        <fullName evidence="1">Uncharacterized protein</fullName>
    </submittedName>
</protein>
<name>A0A4Y2DPY8_ARAVE</name>
<dbReference type="Proteomes" id="UP000499080">
    <property type="component" value="Unassembled WGS sequence"/>
</dbReference>
<evidence type="ECO:0000313" key="2">
    <source>
        <dbReference type="Proteomes" id="UP000499080"/>
    </source>
</evidence>
<sequence>MYDGSSVELGLEPGTLGLQGQYLTSRPVRPVNSWHSTMSINPLKTTVMRTCQLLRSVELAVVLKSYDEIWYMVLSPDCKCVSNFRPNLSTGRPSVGLSTSVYVSSKKQRLG</sequence>
<reference evidence="1 2" key="1">
    <citation type="journal article" date="2019" name="Sci. Rep.">
        <title>Orb-weaving spider Araneus ventricosus genome elucidates the spidroin gene catalogue.</title>
        <authorList>
            <person name="Kono N."/>
            <person name="Nakamura H."/>
            <person name="Ohtoshi R."/>
            <person name="Moran D.A.P."/>
            <person name="Shinohara A."/>
            <person name="Yoshida Y."/>
            <person name="Fujiwara M."/>
            <person name="Mori M."/>
            <person name="Tomita M."/>
            <person name="Arakawa K."/>
        </authorList>
    </citation>
    <scope>NUCLEOTIDE SEQUENCE [LARGE SCALE GENOMIC DNA]</scope>
</reference>
<comment type="caution">
    <text evidence="1">The sequence shown here is derived from an EMBL/GenBank/DDBJ whole genome shotgun (WGS) entry which is preliminary data.</text>
</comment>
<evidence type="ECO:0000313" key="1">
    <source>
        <dbReference type="EMBL" id="GBM18096.1"/>
    </source>
</evidence>
<gene>
    <name evidence="1" type="ORF">AVEN_75518_1</name>
</gene>
<organism evidence="1 2">
    <name type="scientific">Araneus ventricosus</name>
    <name type="common">Orbweaver spider</name>
    <name type="synonym">Epeira ventricosa</name>
    <dbReference type="NCBI Taxonomy" id="182803"/>
    <lineage>
        <taxon>Eukaryota</taxon>
        <taxon>Metazoa</taxon>
        <taxon>Ecdysozoa</taxon>
        <taxon>Arthropoda</taxon>
        <taxon>Chelicerata</taxon>
        <taxon>Arachnida</taxon>
        <taxon>Araneae</taxon>
        <taxon>Araneomorphae</taxon>
        <taxon>Entelegynae</taxon>
        <taxon>Araneoidea</taxon>
        <taxon>Araneidae</taxon>
        <taxon>Araneus</taxon>
    </lineage>
</organism>
<accession>A0A4Y2DPY8</accession>
<keyword evidence="2" id="KW-1185">Reference proteome</keyword>
<dbReference type="AlphaFoldDB" id="A0A4Y2DPY8"/>
<proteinExistence type="predicted"/>
<dbReference type="EMBL" id="BGPR01000398">
    <property type="protein sequence ID" value="GBM18096.1"/>
    <property type="molecule type" value="Genomic_DNA"/>
</dbReference>